<comment type="caution">
    <text evidence="4">The sequence shown here is derived from an EMBL/GenBank/DDBJ whole genome shotgun (WGS) entry which is preliminary data.</text>
</comment>
<dbReference type="PANTHER" id="PTHR13778:SF47">
    <property type="entry name" value="LIPOPOLYSACCHARIDE 1,3-GALACTOSYLTRANSFERASE"/>
    <property type="match status" value="1"/>
</dbReference>
<dbReference type="GO" id="GO:0046872">
    <property type="term" value="F:metal ion binding"/>
    <property type="evidence" value="ECO:0007669"/>
    <property type="project" value="UniProtKB-KW"/>
</dbReference>
<dbReference type="Gene3D" id="3.90.550.10">
    <property type="entry name" value="Spore Coat Polysaccharide Biosynthesis Protein SpsA, Chain A"/>
    <property type="match status" value="1"/>
</dbReference>
<evidence type="ECO:0000313" key="4">
    <source>
        <dbReference type="EMBL" id="TDH38128.1"/>
    </source>
</evidence>
<dbReference type="Proteomes" id="UP000295131">
    <property type="component" value="Unassembled WGS sequence"/>
</dbReference>
<keyword evidence="3" id="KW-0479">Metal-binding</keyword>
<dbReference type="SUPFAM" id="SSF53448">
    <property type="entry name" value="Nucleotide-diphospho-sugar transferases"/>
    <property type="match status" value="1"/>
</dbReference>
<dbReference type="Pfam" id="PF01501">
    <property type="entry name" value="Glyco_transf_8"/>
    <property type="match status" value="1"/>
</dbReference>
<keyword evidence="1" id="KW-0328">Glycosyltransferase</keyword>
<dbReference type="InterPro" id="IPR029044">
    <property type="entry name" value="Nucleotide-diphossugar_trans"/>
</dbReference>
<dbReference type="EMBL" id="SMSI01000001">
    <property type="protein sequence ID" value="TDH38128.1"/>
    <property type="molecule type" value="Genomic_DNA"/>
</dbReference>
<organism evidence="4 5">
    <name type="scientific">Pseudohoeflea suaedae</name>
    <dbReference type="NCBI Taxonomy" id="877384"/>
    <lineage>
        <taxon>Bacteria</taxon>
        <taxon>Pseudomonadati</taxon>
        <taxon>Pseudomonadota</taxon>
        <taxon>Alphaproteobacteria</taxon>
        <taxon>Hyphomicrobiales</taxon>
        <taxon>Rhizobiaceae</taxon>
        <taxon>Pseudohoeflea</taxon>
    </lineage>
</organism>
<protein>
    <recommendedName>
        <fullName evidence="6">Glycosyltransferase family 8 protein</fullName>
    </recommendedName>
</protein>
<dbReference type="InterPro" id="IPR002495">
    <property type="entry name" value="Glyco_trans_8"/>
</dbReference>
<dbReference type="PANTHER" id="PTHR13778">
    <property type="entry name" value="GLYCOSYLTRANSFERASE 8 DOMAIN-CONTAINING PROTEIN"/>
    <property type="match status" value="1"/>
</dbReference>
<name>A0A4R5PMR3_9HYPH</name>
<evidence type="ECO:0000256" key="1">
    <source>
        <dbReference type="ARBA" id="ARBA00022676"/>
    </source>
</evidence>
<evidence type="ECO:0000313" key="5">
    <source>
        <dbReference type="Proteomes" id="UP000295131"/>
    </source>
</evidence>
<gene>
    <name evidence="4" type="ORF">E2A64_03090</name>
</gene>
<accession>A0A4R5PMR3</accession>
<keyword evidence="2" id="KW-0808">Transferase</keyword>
<dbReference type="GO" id="GO:0016757">
    <property type="term" value="F:glycosyltransferase activity"/>
    <property type="evidence" value="ECO:0007669"/>
    <property type="project" value="UniProtKB-KW"/>
</dbReference>
<sequence length="379" mass="43295">MHGATVKNAIFLITDARFAKITGAVGKRLARQWECDVHVFVEDENADLVDVPGGSDIRVHRNKIKASLPRNIPLYERWPHIVFLRCFATTLLKDYDRLLYLDADILCERADQSIWGIELADAGLGAVTDAATIDRAPLATGLPRAEWLSRIGVSSDRYFNAGVMLIDPARLDCEMVNRKLAHYYDDRHFAGIKSQDFFNHAFDGRWTELNPRWNYQPPFFELGLDGWIDPVFLHFCSSNKPWFFPDNPGASGSRLEHEKAFFEILEEAGISPHEVAASAQHKKSNAHYRTSKMLRARLRATLSRFGVRMGKERRARATWLAQRRKMIDYLNTAHRDGRFADALARSTHPPLTSDLKFDGRKLWLQHSPQMPDERPLAAN</sequence>
<evidence type="ECO:0000256" key="3">
    <source>
        <dbReference type="ARBA" id="ARBA00022723"/>
    </source>
</evidence>
<proteinExistence type="predicted"/>
<evidence type="ECO:0000256" key="2">
    <source>
        <dbReference type="ARBA" id="ARBA00022679"/>
    </source>
</evidence>
<evidence type="ECO:0008006" key="6">
    <source>
        <dbReference type="Google" id="ProtNLM"/>
    </source>
</evidence>
<keyword evidence="5" id="KW-1185">Reference proteome</keyword>
<dbReference type="AlphaFoldDB" id="A0A4R5PMR3"/>
<dbReference type="InterPro" id="IPR050748">
    <property type="entry name" value="Glycosyltrans_8_dom-fam"/>
</dbReference>
<reference evidence="4 5" key="1">
    <citation type="journal article" date="2013" name="Int. J. Syst. Evol. Microbiol.">
        <title>Hoeflea suaedae sp. nov., an endophytic bacterium isolated from the root of the halophyte Suaeda maritima.</title>
        <authorList>
            <person name="Chung E.J."/>
            <person name="Park J.A."/>
            <person name="Pramanik P."/>
            <person name="Bibi F."/>
            <person name="Jeon C.O."/>
            <person name="Chung Y.R."/>
        </authorList>
    </citation>
    <scope>NUCLEOTIDE SEQUENCE [LARGE SCALE GENOMIC DNA]</scope>
    <source>
        <strain evidence="4 5">YC6898</strain>
    </source>
</reference>